<dbReference type="OrthoDB" id="1119476at2"/>
<evidence type="ECO:0008006" key="4">
    <source>
        <dbReference type="Google" id="ProtNLM"/>
    </source>
</evidence>
<name>A0A419W9H8_9BACT</name>
<dbReference type="Proteomes" id="UP000283387">
    <property type="component" value="Unassembled WGS sequence"/>
</dbReference>
<protein>
    <recommendedName>
        <fullName evidence="4">Lipoprotein</fullName>
    </recommendedName>
</protein>
<feature type="signal peptide" evidence="1">
    <location>
        <begin position="1"/>
        <end position="19"/>
    </location>
</feature>
<feature type="chain" id="PRO_5019308431" description="Lipoprotein" evidence="1">
    <location>
        <begin position="20"/>
        <end position="152"/>
    </location>
</feature>
<keyword evidence="3" id="KW-1185">Reference proteome</keyword>
<dbReference type="EMBL" id="RAPN01000001">
    <property type="protein sequence ID" value="RKD92110.1"/>
    <property type="molecule type" value="Genomic_DNA"/>
</dbReference>
<evidence type="ECO:0000256" key="1">
    <source>
        <dbReference type="SAM" id="SignalP"/>
    </source>
</evidence>
<evidence type="ECO:0000313" key="2">
    <source>
        <dbReference type="EMBL" id="RKD92110.1"/>
    </source>
</evidence>
<dbReference type="RefSeq" id="WP_120273355.1">
    <property type="nucleotide sequence ID" value="NZ_RAPN01000001.1"/>
</dbReference>
<dbReference type="PROSITE" id="PS51257">
    <property type="entry name" value="PROKAR_LIPOPROTEIN"/>
    <property type="match status" value="1"/>
</dbReference>
<sequence>MMKFYLRLIVLLIFLSACSNNTCKDVDCFSPPESFTFELVDRSTGENLFASGIFNSSDIAVVNSLDALPREFTFIDEDEIDLLVIYSVGWDTEVVNLAVSVSGQVVFNFYVDAERLSGNCCSYTRFNEVSVDNADFEYDSSTGIYTIFVQPQ</sequence>
<comment type="caution">
    <text evidence="2">The sequence shown here is derived from an EMBL/GenBank/DDBJ whole genome shotgun (WGS) entry which is preliminary data.</text>
</comment>
<organism evidence="2 3">
    <name type="scientific">Mangrovibacterium diazotrophicum</name>
    <dbReference type="NCBI Taxonomy" id="1261403"/>
    <lineage>
        <taxon>Bacteria</taxon>
        <taxon>Pseudomonadati</taxon>
        <taxon>Bacteroidota</taxon>
        <taxon>Bacteroidia</taxon>
        <taxon>Marinilabiliales</taxon>
        <taxon>Prolixibacteraceae</taxon>
        <taxon>Mangrovibacterium</taxon>
    </lineage>
</organism>
<evidence type="ECO:0000313" key="3">
    <source>
        <dbReference type="Proteomes" id="UP000283387"/>
    </source>
</evidence>
<reference evidence="2 3" key="1">
    <citation type="submission" date="2018-09" db="EMBL/GenBank/DDBJ databases">
        <title>Genomic Encyclopedia of Archaeal and Bacterial Type Strains, Phase II (KMG-II): from individual species to whole genera.</title>
        <authorList>
            <person name="Goeker M."/>
        </authorList>
    </citation>
    <scope>NUCLEOTIDE SEQUENCE [LARGE SCALE GENOMIC DNA]</scope>
    <source>
        <strain evidence="2 3">DSM 27148</strain>
    </source>
</reference>
<proteinExistence type="predicted"/>
<gene>
    <name evidence="2" type="ORF">BC643_2480</name>
</gene>
<dbReference type="AlphaFoldDB" id="A0A419W9H8"/>
<accession>A0A419W9H8</accession>
<keyword evidence="1" id="KW-0732">Signal</keyword>